<dbReference type="Proteomes" id="UP001358586">
    <property type="component" value="Chromosome 1"/>
</dbReference>
<gene>
    <name evidence="2" type="ORF">PVK06_002081</name>
</gene>
<protein>
    <submittedName>
        <fullName evidence="2">Uncharacterized protein</fullName>
    </submittedName>
</protein>
<sequence>MTKAHEQQACYWSYVKDRYLALKWSLQKNITKPMPELLDFPKVLLPFSKVEEEPVEIHSNMVKFVNMRAIPDTVKATEEELEKTKSLNIKSDEDEQNGPIIAAKATKKGKETIPPTSPQAMTAQDCEINRVINEITKTDKEGEDVPLYSMKRKLHY</sequence>
<comment type="caution">
    <text evidence="2">The sequence shown here is derived from an EMBL/GenBank/DDBJ whole genome shotgun (WGS) entry which is preliminary data.</text>
</comment>
<dbReference type="EMBL" id="JARKNE010000001">
    <property type="protein sequence ID" value="KAK5845847.1"/>
    <property type="molecule type" value="Genomic_DNA"/>
</dbReference>
<evidence type="ECO:0000313" key="2">
    <source>
        <dbReference type="EMBL" id="KAK5845847.1"/>
    </source>
</evidence>
<feature type="region of interest" description="Disordered" evidence="1">
    <location>
        <begin position="85"/>
        <end position="122"/>
    </location>
</feature>
<keyword evidence="3" id="KW-1185">Reference proteome</keyword>
<evidence type="ECO:0000256" key="1">
    <source>
        <dbReference type="SAM" id="MobiDB-lite"/>
    </source>
</evidence>
<accession>A0ABR0R2R9</accession>
<reference evidence="2 3" key="1">
    <citation type="submission" date="2023-03" db="EMBL/GenBank/DDBJ databases">
        <title>WGS of Gossypium arboreum.</title>
        <authorList>
            <person name="Yu D."/>
        </authorList>
    </citation>
    <scope>NUCLEOTIDE SEQUENCE [LARGE SCALE GENOMIC DNA]</scope>
    <source>
        <tissue evidence="2">Leaf</tissue>
    </source>
</reference>
<organism evidence="2 3">
    <name type="scientific">Gossypium arboreum</name>
    <name type="common">Tree cotton</name>
    <name type="synonym">Gossypium nanking</name>
    <dbReference type="NCBI Taxonomy" id="29729"/>
    <lineage>
        <taxon>Eukaryota</taxon>
        <taxon>Viridiplantae</taxon>
        <taxon>Streptophyta</taxon>
        <taxon>Embryophyta</taxon>
        <taxon>Tracheophyta</taxon>
        <taxon>Spermatophyta</taxon>
        <taxon>Magnoliopsida</taxon>
        <taxon>eudicotyledons</taxon>
        <taxon>Gunneridae</taxon>
        <taxon>Pentapetalae</taxon>
        <taxon>rosids</taxon>
        <taxon>malvids</taxon>
        <taxon>Malvales</taxon>
        <taxon>Malvaceae</taxon>
        <taxon>Malvoideae</taxon>
        <taxon>Gossypium</taxon>
    </lineage>
</organism>
<name>A0ABR0R2R9_GOSAR</name>
<evidence type="ECO:0000313" key="3">
    <source>
        <dbReference type="Proteomes" id="UP001358586"/>
    </source>
</evidence>
<proteinExistence type="predicted"/>